<dbReference type="AlphaFoldDB" id="A0A0E9QSC8"/>
<dbReference type="EMBL" id="GBXM01097518">
    <property type="protein sequence ID" value="JAH11059.1"/>
    <property type="molecule type" value="Transcribed_RNA"/>
</dbReference>
<sequence length="81" mass="9392">MMGCSQGSISIAHMRFWKGAVALTADIQRSFHCFLMREDRRYCLCFLCDCNYFESDVTDYTYAFDSVNIQNDVLLLLKLSV</sequence>
<reference evidence="1" key="1">
    <citation type="submission" date="2014-11" db="EMBL/GenBank/DDBJ databases">
        <authorList>
            <person name="Amaro Gonzalez C."/>
        </authorList>
    </citation>
    <scope>NUCLEOTIDE SEQUENCE</scope>
</reference>
<organism evidence="1">
    <name type="scientific">Anguilla anguilla</name>
    <name type="common">European freshwater eel</name>
    <name type="synonym">Muraena anguilla</name>
    <dbReference type="NCBI Taxonomy" id="7936"/>
    <lineage>
        <taxon>Eukaryota</taxon>
        <taxon>Metazoa</taxon>
        <taxon>Chordata</taxon>
        <taxon>Craniata</taxon>
        <taxon>Vertebrata</taxon>
        <taxon>Euteleostomi</taxon>
        <taxon>Actinopterygii</taxon>
        <taxon>Neopterygii</taxon>
        <taxon>Teleostei</taxon>
        <taxon>Anguilliformes</taxon>
        <taxon>Anguillidae</taxon>
        <taxon>Anguilla</taxon>
    </lineage>
</organism>
<name>A0A0E9QSC8_ANGAN</name>
<protein>
    <submittedName>
        <fullName evidence="1">Uncharacterized protein</fullName>
    </submittedName>
</protein>
<reference evidence="1" key="2">
    <citation type="journal article" date="2015" name="Fish Shellfish Immunol.">
        <title>Early steps in the European eel (Anguilla anguilla)-Vibrio vulnificus interaction in the gills: Role of the RtxA13 toxin.</title>
        <authorList>
            <person name="Callol A."/>
            <person name="Pajuelo D."/>
            <person name="Ebbesson L."/>
            <person name="Teles M."/>
            <person name="MacKenzie S."/>
            <person name="Amaro C."/>
        </authorList>
    </citation>
    <scope>NUCLEOTIDE SEQUENCE</scope>
</reference>
<evidence type="ECO:0000313" key="1">
    <source>
        <dbReference type="EMBL" id="JAH19327.1"/>
    </source>
</evidence>
<accession>A0A0E9QSC8</accession>
<dbReference type="EMBL" id="GBXM01089250">
    <property type="protein sequence ID" value="JAH19327.1"/>
    <property type="molecule type" value="Transcribed_RNA"/>
</dbReference>
<proteinExistence type="predicted"/>